<dbReference type="PANTHER" id="PTHR30024:SF46">
    <property type="entry name" value="ABC TRANSPORTER, SUBSTRATE-BINDING LIPOPROTEIN"/>
    <property type="match status" value="1"/>
</dbReference>
<evidence type="ECO:0000259" key="2">
    <source>
        <dbReference type="Pfam" id="PF09084"/>
    </source>
</evidence>
<dbReference type="SUPFAM" id="SSF53850">
    <property type="entry name" value="Periplasmic binding protein-like II"/>
    <property type="match status" value="1"/>
</dbReference>
<name>A0A1F2PEZ7_9FIRM</name>
<dbReference type="InterPro" id="IPR015168">
    <property type="entry name" value="SsuA/THI5"/>
</dbReference>
<dbReference type="Gene3D" id="3.40.190.10">
    <property type="entry name" value="Periplasmic binding protein-like II"/>
    <property type="match status" value="2"/>
</dbReference>
<keyword evidence="1" id="KW-0732">Signal</keyword>
<dbReference type="AlphaFoldDB" id="A0A1F2PEZ7"/>
<evidence type="ECO:0000256" key="1">
    <source>
        <dbReference type="SAM" id="SignalP"/>
    </source>
</evidence>
<dbReference type="OrthoDB" id="9814375at2"/>
<proteinExistence type="predicted"/>
<evidence type="ECO:0000313" key="4">
    <source>
        <dbReference type="Proteomes" id="UP000176244"/>
    </source>
</evidence>
<sequence>MIKKMNTKKMIVLAGLMMGMILSFTACQAKPAEPQTVKVGTLAGPTGMGMAEMIVNGVNLGENVTTEFTVAGAPDQLTASVISGEFQLAALPSNLGAVLFNKTEGQVVLGSVNTLGVLYIVADETAGVASIADLKGKTIVASGQGSTPEYVLNYLLEKNGLIPGVDVTINYVAEHSEAVTQLAAGQATIAMIPEPFVTTITTKKPNIKIAVDMSEAWEAASNGSQLQMTTLVVNKEWAEANPEVLKKFLEAYEASIDSVNENPAEGAKNIVAAGIMTDASLAEKAIPNCNIVFIPVKEAQQSLNEYYTILAGFEPKAVGGKVPGEEFYVLGK</sequence>
<dbReference type="EMBL" id="LKEU01000035">
    <property type="protein sequence ID" value="OFV69949.1"/>
    <property type="molecule type" value="Genomic_DNA"/>
</dbReference>
<dbReference type="STRING" id="52694.ACWI_25910"/>
<feature type="chain" id="PRO_5039310029" evidence="1">
    <location>
        <begin position="30"/>
        <end position="332"/>
    </location>
</feature>
<evidence type="ECO:0000313" key="3">
    <source>
        <dbReference type="EMBL" id="OFV69949.1"/>
    </source>
</evidence>
<accession>A0A1F2PEZ7</accession>
<organism evidence="3 4">
    <name type="scientific">Acetobacterium wieringae</name>
    <dbReference type="NCBI Taxonomy" id="52694"/>
    <lineage>
        <taxon>Bacteria</taxon>
        <taxon>Bacillati</taxon>
        <taxon>Bacillota</taxon>
        <taxon>Clostridia</taxon>
        <taxon>Eubacteriales</taxon>
        <taxon>Eubacteriaceae</taxon>
        <taxon>Acetobacterium</taxon>
    </lineage>
</organism>
<gene>
    <name evidence="3" type="ORF">ACWI_25910</name>
</gene>
<feature type="domain" description="SsuA/THI5-like" evidence="2">
    <location>
        <begin position="77"/>
        <end position="265"/>
    </location>
</feature>
<reference evidence="3 4" key="1">
    <citation type="submission" date="2015-09" db="EMBL/GenBank/DDBJ databases">
        <title>Genome sequence of Acetobacterium wieringae DSM 1911.</title>
        <authorList>
            <person name="Poehlein A."/>
            <person name="Bengelsdorf F.R."/>
            <person name="Schiel-Bengelsdorf B."/>
            <person name="Duerre P."/>
            <person name="Daniel R."/>
        </authorList>
    </citation>
    <scope>NUCLEOTIDE SEQUENCE [LARGE SCALE GENOMIC DNA]</scope>
    <source>
        <strain evidence="3 4">DSM 1911</strain>
    </source>
</reference>
<dbReference type="PANTHER" id="PTHR30024">
    <property type="entry name" value="ALIPHATIC SULFONATES-BINDING PROTEIN-RELATED"/>
    <property type="match status" value="1"/>
</dbReference>
<dbReference type="InterPro" id="IPR027024">
    <property type="entry name" value="UCP027386_ABC_sbc_TM0202"/>
</dbReference>
<dbReference type="Pfam" id="PF09084">
    <property type="entry name" value="NMT1"/>
    <property type="match status" value="1"/>
</dbReference>
<dbReference type="PROSITE" id="PS51257">
    <property type="entry name" value="PROKAR_LIPOPROTEIN"/>
    <property type="match status" value="1"/>
</dbReference>
<dbReference type="RefSeq" id="WP_084633683.1">
    <property type="nucleotide sequence ID" value="NZ_LKEU01000035.1"/>
</dbReference>
<feature type="signal peptide" evidence="1">
    <location>
        <begin position="1"/>
        <end position="29"/>
    </location>
</feature>
<dbReference type="PIRSF" id="PIRSF027386">
    <property type="entry name" value="UCP027386_ABC_sbc_TM0202"/>
    <property type="match status" value="1"/>
</dbReference>
<dbReference type="Proteomes" id="UP000176244">
    <property type="component" value="Unassembled WGS sequence"/>
</dbReference>
<protein>
    <submittedName>
        <fullName evidence="3">NMT1/THI5 like protein</fullName>
    </submittedName>
</protein>
<comment type="caution">
    <text evidence="3">The sequence shown here is derived from an EMBL/GenBank/DDBJ whole genome shotgun (WGS) entry which is preliminary data.</text>
</comment>